<dbReference type="RefSeq" id="WP_309655950.1">
    <property type="nucleotide sequence ID" value="NZ_JARWAN010000012.1"/>
</dbReference>
<evidence type="ECO:0000313" key="2">
    <source>
        <dbReference type="Proteomes" id="UP001254564"/>
    </source>
</evidence>
<dbReference type="Proteomes" id="UP001254564">
    <property type="component" value="Unassembled WGS sequence"/>
</dbReference>
<reference evidence="1 2" key="1">
    <citation type="submission" date="2023-04" db="EMBL/GenBank/DDBJ databases">
        <title>A long-awaited taxogenomic arrangement of the family Halomonadaceae.</title>
        <authorList>
            <person name="De La Haba R."/>
            <person name="Chuvochina M."/>
            <person name="Wittouck S."/>
            <person name="Arahal D.R."/>
            <person name="Sanchez-Porro C."/>
            <person name="Hugenholtz P."/>
            <person name="Ventosa A."/>
        </authorList>
    </citation>
    <scope>NUCLEOTIDE SEQUENCE [LARGE SCALE GENOMIC DNA]</scope>
    <source>
        <strain evidence="1 2">DSM 21020</strain>
    </source>
</reference>
<organism evidence="1 2">
    <name type="scientific">Vreelandella vilamensis</name>
    <dbReference type="NCBI Taxonomy" id="531309"/>
    <lineage>
        <taxon>Bacteria</taxon>
        <taxon>Pseudomonadati</taxon>
        <taxon>Pseudomonadota</taxon>
        <taxon>Gammaproteobacteria</taxon>
        <taxon>Oceanospirillales</taxon>
        <taxon>Halomonadaceae</taxon>
        <taxon>Vreelandella</taxon>
    </lineage>
</organism>
<keyword evidence="2" id="KW-1185">Reference proteome</keyword>
<dbReference type="EMBL" id="JARWAN010000012">
    <property type="protein sequence ID" value="MDR5899059.1"/>
    <property type="molecule type" value="Genomic_DNA"/>
</dbReference>
<accession>A0ABU1H444</accession>
<comment type="caution">
    <text evidence="1">The sequence shown here is derived from an EMBL/GenBank/DDBJ whole genome shotgun (WGS) entry which is preliminary data.</text>
</comment>
<name>A0ABU1H444_9GAMM</name>
<protein>
    <submittedName>
        <fullName evidence="1">Uncharacterized protein</fullName>
    </submittedName>
</protein>
<evidence type="ECO:0000313" key="1">
    <source>
        <dbReference type="EMBL" id="MDR5899059.1"/>
    </source>
</evidence>
<gene>
    <name evidence="1" type="ORF">QC823_08665</name>
</gene>
<proteinExistence type="predicted"/>
<sequence length="217" mass="25430">MQDAKEQSLNTLIKRLREQAASEEAQCSVQAVMANLAVQWRKRLKPLCEPQPPTLFEPRAPRLAELLCAHRDADTFVERAYWHLLGREHDEEGGAYYRKCVSLQGRLHALITLAQAEEAQRYCQQCHIAIPLSLLRLQRWQQRFMQLRQPGARLWQAFLNWLWERQAPRWREQGQHYESLARARHFPDELYLVTSTLLDMVDALEHLRLNAPNNDGA</sequence>